<dbReference type="GO" id="GO:0006412">
    <property type="term" value="P:translation"/>
    <property type="evidence" value="ECO:0007669"/>
    <property type="project" value="InterPro"/>
</dbReference>
<keyword evidence="3 4" id="KW-0687">Ribonucleoprotein</keyword>
<evidence type="ECO:0000313" key="5">
    <source>
        <dbReference type="EMBL" id="BBQ05365.1"/>
    </source>
</evidence>
<evidence type="ECO:0000256" key="2">
    <source>
        <dbReference type="ARBA" id="ARBA00022980"/>
    </source>
</evidence>
<keyword evidence="5" id="KW-0496">Mitochondrion</keyword>
<dbReference type="SMART" id="SM01374">
    <property type="entry name" value="Ribosomal_L14"/>
    <property type="match status" value="1"/>
</dbReference>
<name>A0A679EK71_9CRYP</name>
<protein>
    <submittedName>
        <fullName evidence="5">50S ribosomal protein L14</fullName>
    </submittedName>
</protein>
<dbReference type="SUPFAM" id="SSF50193">
    <property type="entry name" value="Ribosomal protein L14"/>
    <property type="match status" value="1"/>
</dbReference>
<dbReference type="GO" id="GO:0070180">
    <property type="term" value="F:large ribosomal subunit rRNA binding"/>
    <property type="evidence" value="ECO:0007669"/>
    <property type="project" value="TreeGrafter"/>
</dbReference>
<dbReference type="EMBL" id="LC515367">
    <property type="protein sequence ID" value="BBQ05365.1"/>
    <property type="molecule type" value="Genomic_DNA"/>
</dbReference>
<reference evidence="5" key="1">
    <citation type="submission" date="2019-12" db="EMBL/GenBank/DDBJ databases">
        <title>Mitochondrial genomes of Hemiarma marina and Leucocryptos marina revised the evolution of cytochrome c maturation in Cryptista.</title>
        <authorList>
            <person name="Nishimura Y."/>
            <person name="Kume K."/>
            <person name="Sonehara K."/>
            <person name="Tanifuji G."/>
            <person name="Shiratori T."/>
            <person name="Ishida K."/>
            <person name="Hashimoto T."/>
            <person name="Inagaki Y."/>
            <person name="Ohkuma M."/>
        </authorList>
    </citation>
    <scope>NUCLEOTIDE SEQUENCE</scope>
    <source>
        <strain evidence="5">SRT149</strain>
    </source>
</reference>
<evidence type="ECO:0000256" key="1">
    <source>
        <dbReference type="ARBA" id="ARBA00010745"/>
    </source>
</evidence>
<comment type="similarity">
    <text evidence="1 4">Belongs to the universal ribosomal protein uL14 family.</text>
</comment>
<evidence type="ECO:0000256" key="3">
    <source>
        <dbReference type="ARBA" id="ARBA00023274"/>
    </source>
</evidence>
<dbReference type="PANTHER" id="PTHR11761">
    <property type="entry name" value="50S/60S RIBOSOMAL PROTEIN L14/L23"/>
    <property type="match status" value="1"/>
</dbReference>
<sequence>MIQEQTIVRMADNSGGKWGQCIKVLGGSRKRIARVGDRIVVVVKSVRPGVGGEGSKAKVKRGGIYHAVVVRTRPDFGENAVVLLNSKKDPMGTRGVGPMSAGLLRKGWGRVASLAPLLV</sequence>
<organism evidence="5">
    <name type="scientific">Hemiarma marina</name>
    <dbReference type="NCBI Taxonomy" id="1848298"/>
    <lineage>
        <taxon>Eukaryota</taxon>
        <taxon>Cryptophyceae</taxon>
        <taxon>Cyathomonadacea</taxon>
        <taxon>Goniomonadaceae</taxon>
    </lineage>
</organism>
<dbReference type="InterPro" id="IPR000218">
    <property type="entry name" value="Ribosomal_uL14"/>
</dbReference>
<keyword evidence="2 4" id="KW-0689">Ribosomal protein</keyword>
<proteinExistence type="inferred from homology"/>
<dbReference type="GO" id="GO:0003735">
    <property type="term" value="F:structural constituent of ribosome"/>
    <property type="evidence" value="ECO:0007669"/>
    <property type="project" value="InterPro"/>
</dbReference>
<evidence type="ECO:0000256" key="4">
    <source>
        <dbReference type="RuleBase" id="RU003949"/>
    </source>
</evidence>
<dbReference type="PANTHER" id="PTHR11761:SF3">
    <property type="entry name" value="LARGE RIBOSOMAL SUBUNIT PROTEIN UL14M"/>
    <property type="match status" value="1"/>
</dbReference>
<gene>
    <name evidence="5" type="primary">rpl14</name>
</gene>
<dbReference type="AlphaFoldDB" id="A0A679EK71"/>
<dbReference type="Gene3D" id="2.40.150.20">
    <property type="entry name" value="Ribosomal protein L14"/>
    <property type="match status" value="1"/>
</dbReference>
<dbReference type="GO" id="GO:0005762">
    <property type="term" value="C:mitochondrial large ribosomal subunit"/>
    <property type="evidence" value="ECO:0007669"/>
    <property type="project" value="TreeGrafter"/>
</dbReference>
<geneLocation type="mitochondrion" evidence="5"/>
<dbReference type="InterPro" id="IPR036853">
    <property type="entry name" value="Ribosomal_uL14_sf"/>
</dbReference>
<dbReference type="CDD" id="cd00337">
    <property type="entry name" value="Ribosomal_uL14"/>
    <property type="match status" value="1"/>
</dbReference>
<dbReference type="Pfam" id="PF00238">
    <property type="entry name" value="Ribosomal_L14"/>
    <property type="match status" value="1"/>
</dbReference>
<accession>A0A679EK71</accession>
<dbReference type="HAMAP" id="MF_01367">
    <property type="entry name" value="Ribosomal_uL14"/>
    <property type="match status" value="1"/>
</dbReference>